<evidence type="ECO:0000313" key="3">
    <source>
        <dbReference type="Proteomes" id="UP001157961"/>
    </source>
</evidence>
<sequence length="159" mass="18766">MSHYIRPKVPGATVFFTVNLAARGGDLLVQRIDALREAVFKTHAERRFYIDAWVVMPDHMHAVWTLPRGDSDYARRWQIIKARFSRSVPKGVQRSSHVARRERAVWQRRFWEHHIRDAESYKAAITYCHMNPVKHGCVQRAEEWPYSSVHRDIACGRWV</sequence>
<protein>
    <submittedName>
        <fullName evidence="2">Transposase</fullName>
    </submittedName>
</protein>
<proteinExistence type="predicted"/>
<keyword evidence="3" id="KW-1185">Reference proteome</keyword>
<dbReference type="Proteomes" id="UP001157961">
    <property type="component" value="Unassembled WGS sequence"/>
</dbReference>
<dbReference type="NCBIfam" id="NF047646">
    <property type="entry name" value="REP_Tyr_transpos"/>
    <property type="match status" value="1"/>
</dbReference>
<evidence type="ECO:0000313" key="2">
    <source>
        <dbReference type="EMBL" id="SMP28596.1"/>
    </source>
</evidence>
<dbReference type="RefSeq" id="WP_283426921.1">
    <property type="nucleotide sequence ID" value="NZ_FXTY01000006.1"/>
</dbReference>
<accession>A0ABY1P7Z3</accession>
<dbReference type="InterPro" id="IPR036515">
    <property type="entry name" value="Transposase_17_sf"/>
</dbReference>
<dbReference type="SMART" id="SM01321">
    <property type="entry name" value="Y1_Tnp"/>
    <property type="match status" value="1"/>
</dbReference>
<gene>
    <name evidence="2" type="ORF">SAMN06265373_10665</name>
</gene>
<feature type="domain" description="Transposase IS200-like" evidence="1">
    <location>
        <begin position="9"/>
        <end position="131"/>
    </location>
</feature>
<comment type="caution">
    <text evidence="2">The sequence shown here is derived from an EMBL/GenBank/DDBJ whole genome shotgun (WGS) entry which is preliminary data.</text>
</comment>
<dbReference type="InterPro" id="IPR052715">
    <property type="entry name" value="RAYT_transposase"/>
</dbReference>
<organism evidence="2 3">
    <name type="scientific">Shimia sagamensis</name>
    <dbReference type="NCBI Taxonomy" id="1566352"/>
    <lineage>
        <taxon>Bacteria</taxon>
        <taxon>Pseudomonadati</taxon>
        <taxon>Pseudomonadota</taxon>
        <taxon>Alphaproteobacteria</taxon>
        <taxon>Rhodobacterales</taxon>
        <taxon>Roseobacteraceae</taxon>
    </lineage>
</organism>
<dbReference type="EMBL" id="FXTY01000006">
    <property type="protein sequence ID" value="SMP28596.1"/>
    <property type="molecule type" value="Genomic_DNA"/>
</dbReference>
<dbReference type="PANTHER" id="PTHR36966:SF1">
    <property type="entry name" value="REP-ASSOCIATED TYROSINE TRANSPOSASE"/>
    <property type="match status" value="1"/>
</dbReference>
<evidence type="ECO:0000259" key="1">
    <source>
        <dbReference type="SMART" id="SM01321"/>
    </source>
</evidence>
<reference evidence="2 3" key="1">
    <citation type="submission" date="2017-05" db="EMBL/GenBank/DDBJ databases">
        <authorList>
            <person name="Varghese N."/>
            <person name="Submissions S."/>
        </authorList>
    </citation>
    <scope>NUCLEOTIDE SEQUENCE [LARGE SCALE GENOMIC DNA]</scope>
    <source>
        <strain evidence="2 3">DSM 29734</strain>
    </source>
</reference>
<dbReference type="PANTHER" id="PTHR36966">
    <property type="entry name" value="REP-ASSOCIATED TYROSINE TRANSPOSASE"/>
    <property type="match status" value="1"/>
</dbReference>
<dbReference type="Gene3D" id="3.30.70.1290">
    <property type="entry name" value="Transposase IS200-like"/>
    <property type="match status" value="1"/>
</dbReference>
<name>A0ABY1P7Z3_9RHOB</name>
<dbReference type="InterPro" id="IPR002686">
    <property type="entry name" value="Transposase_17"/>
</dbReference>
<dbReference type="SUPFAM" id="SSF143422">
    <property type="entry name" value="Transposase IS200-like"/>
    <property type="match status" value="1"/>
</dbReference>